<evidence type="ECO:0008006" key="3">
    <source>
        <dbReference type="Google" id="ProtNLM"/>
    </source>
</evidence>
<organism evidence="1 2">
    <name type="scientific">Dryococelus australis</name>
    <dbReference type="NCBI Taxonomy" id="614101"/>
    <lineage>
        <taxon>Eukaryota</taxon>
        <taxon>Metazoa</taxon>
        <taxon>Ecdysozoa</taxon>
        <taxon>Arthropoda</taxon>
        <taxon>Hexapoda</taxon>
        <taxon>Insecta</taxon>
        <taxon>Pterygota</taxon>
        <taxon>Neoptera</taxon>
        <taxon>Polyneoptera</taxon>
        <taxon>Phasmatodea</taxon>
        <taxon>Verophasmatodea</taxon>
        <taxon>Anareolatae</taxon>
        <taxon>Phasmatidae</taxon>
        <taxon>Eurycanthinae</taxon>
        <taxon>Dryococelus</taxon>
    </lineage>
</organism>
<evidence type="ECO:0000313" key="2">
    <source>
        <dbReference type="Proteomes" id="UP001159363"/>
    </source>
</evidence>
<gene>
    <name evidence="1" type="ORF">PR048_006658</name>
</gene>
<comment type="caution">
    <text evidence="1">The sequence shown here is derived from an EMBL/GenBank/DDBJ whole genome shotgun (WGS) entry which is preliminary data.</text>
</comment>
<sequence length="110" mass="13094">MKGKSISVDVRLFDQYCYLTAFLKEPDQSFFDDCLNVKRKTLFRYNASVERIFSMISSQWTKERNRLLPETVKSIITVVYNFKETTCENFYSYLLKNPKILNKISSSEKY</sequence>
<keyword evidence="2" id="KW-1185">Reference proteome</keyword>
<name>A0ABQ9IBJ9_9NEOP</name>
<reference evidence="1 2" key="1">
    <citation type="submission" date="2023-02" db="EMBL/GenBank/DDBJ databases">
        <title>LHISI_Scaffold_Assembly.</title>
        <authorList>
            <person name="Stuart O.P."/>
            <person name="Cleave R."/>
            <person name="Magrath M.J.L."/>
            <person name="Mikheyev A.S."/>
        </authorList>
    </citation>
    <scope>NUCLEOTIDE SEQUENCE [LARGE SCALE GENOMIC DNA]</scope>
    <source>
        <strain evidence="1">Daus_M_001</strain>
        <tissue evidence="1">Leg muscle</tissue>
    </source>
</reference>
<protein>
    <recommendedName>
        <fullName evidence="3">Transposase</fullName>
    </recommendedName>
</protein>
<evidence type="ECO:0000313" key="1">
    <source>
        <dbReference type="EMBL" id="KAJ8894048.1"/>
    </source>
</evidence>
<dbReference type="Proteomes" id="UP001159363">
    <property type="component" value="Chromosome 2"/>
</dbReference>
<accession>A0ABQ9IBJ9</accession>
<proteinExistence type="predicted"/>
<dbReference type="EMBL" id="JARBHB010000002">
    <property type="protein sequence ID" value="KAJ8894048.1"/>
    <property type="molecule type" value="Genomic_DNA"/>
</dbReference>